<feature type="transmembrane region" description="Helical" evidence="1">
    <location>
        <begin position="174"/>
        <end position="196"/>
    </location>
</feature>
<keyword evidence="1" id="KW-1133">Transmembrane helix</keyword>
<organism evidence="2 3">
    <name type="scientific">Leptobacterium flavescens</name>
    <dbReference type="NCBI Taxonomy" id="472055"/>
    <lineage>
        <taxon>Bacteria</taxon>
        <taxon>Pseudomonadati</taxon>
        <taxon>Bacteroidota</taxon>
        <taxon>Flavobacteriia</taxon>
        <taxon>Flavobacteriales</taxon>
        <taxon>Flavobacteriaceae</taxon>
        <taxon>Leptobacterium</taxon>
    </lineage>
</organism>
<accession>A0A6P0UQ17</accession>
<feature type="transmembrane region" description="Helical" evidence="1">
    <location>
        <begin position="35"/>
        <end position="55"/>
    </location>
</feature>
<gene>
    <name evidence="2" type="ORF">GWK08_10740</name>
</gene>
<evidence type="ECO:0000313" key="2">
    <source>
        <dbReference type="EMBL" id="NER13919.1"/>
    </source>
</evidence>
<feature type="transmembrane region" description="Helical" evidence="1">
    <location>
        <begin position="111"/>
        <end position="131"/>
    </location>
</feature>
<evidence type="ECO:0000256" key="1">
    <source>
        <dbReference type="SAM" id="Phobius"/>
    </source>
</evidence>
<feature type="transmembrane region" description="Helical" evidence="1">
    <location>
        <begin position="137"/>
        <end position="162"/>
    </location>
</feature>
<dbReference type="RefSeq" id="WP_163607144.1">
    <property type="nucleotide sequence ID" value="NZ_JAABOO010000002.1"/>
</dbReference>
<dbReference type="Proteomes" id="UP000468581">
    <property type="component" value="Unassembled WGS sequence"/>
</dbReference>
<sequence length="236" mass="28116">MFSELLREGIYYTELIAAVVASLTYKYYKNTPNKLFLPFLWMVFLFETFNKVKWYHYRDYDGTLMTFLRKIFPEGLLAENIWTGNLYTIINFLIYIIYYYLLSRNETNKKILMWILSVFVVCTGIDIWLNYNDFNVYFLNIITVSGSITFFIATIVYLSEIFNSNDILDFHKTLNFWIVFGALIFHLGTAPIFIFGKEFSFSHDAYNYILSIFNYILYGSFVIGFIINMQQQKRSL</sequence>
<feature type="transmembrane region" description="Helical" evidence="1">
    <location>
        <begin position="12"/>
        <end position="28"/>
    </location>
</feature>
<name>A0A6P0UQ17_9FLAO</name>
<keyword evidence="3" id="KW-1185">Reference proteome</keyword>
<evidence type="ECO:0000313" key="3">
    <source>
        <dbReference type="Proteomes" id="UP000468581"/>
    </source>
</evidence>
<comment type="caution">
    <text evidence="2">The sequence shown here is derived from an EMBL/GenBank/DDBJ whole genome shotgun (WGS) entry which is preliminary data.</text>
</comment>
<keyword evidence="1" id="KW-0812">Transmembrane</keyword>
<reference evidence="2 3" key="1">
    <citation type="submission" date="2020-01" db="EMBL/GenBank/DDBJ databases">
        <title>Leptobacterium flavescens.</title>
        <authorList>
            <person name="Wang G."/>
        </authorList>
    </citation>
    <scope>NUCLEOTIDE SEQUENCE [LARGE SCALE GENOMIC DNA]</scope>
    <source>
        <strain evidence="2 3">KCTC 22160</strain>
    </source>
</reference>
<dbReference type="AlphaFoldDB" id="A0A6P0UQ17"/>
<proteinExistence type="predicted"/>
<feature type="transmembrane region" description="Helical" evidence="1">
    <location>
        <begin position="208"/>
        <end position="227"/>
    </location>
</feature>
<feature type="transmembrane region" description="Helical" evidence="1">
    <location>
        <begin position="81"/>
        <end position="102"/>
    </location>
</feature>
<protein>
    <submittedName>
        <fullName evidence="2">Uncharacterized protein</fullName>
    </submittedName>
</protein>
<dbReference type="EMBL" id="JAABOO010000002">
    <property type="protein sequence ID" value="NER13919.1"/>
    <property type="molecule type" value="Genomic_DNA"/>
</dbReference>
<keyword evidence="1" id="KW-0472">Membrane</keyword>